<organism evidence="4 5">
    <name type="scientific">Alteromonas arenosi</name>
    <dbReference type="NCBI Taxonomy" id="3055817"/>
    <lineage>
        <taxon>Bacteria</taxon>
        <taxon>Pseudomonadati</taxon>
        <taxon>Pseudomonadota</taxon>
        <taxon>Gammaproteobacteria</taxon>
        <taxon>Alteromonadales</taxon>
        <taxon>Alteromonadaceae</taxon>
        <taxon>Alteromonas/Salinimonas group</taxon>
        <taxon>Alteromonas</taxon>
    </lineage>
</organism>
<feature type="domain" description="HTH LytTR-type" evidence="3">
    <location>
        <begin position="435"/>
        <end position="489"/>
    </location>
</feature>
<feature type="transmembrane region" description="Helical" evidence="2">
    <location>
        <begin position="12"/>
        <end position="31"/>
    </location>
</feature>
<keyword evidence="4" id="KW-0238">DNA-binding</keyword>
<evidence type="ECO:0000259" key="3">
    <source>
        <dbReference type="PROSITE" id="PS50930"/>
    </source>
</evidence>
<evidence type="ECO:0000256" key="2">
    <source>
        <dbReference type="SAM" id="Phobius"/>
    </source>
</evidence>
<dbReference type="Pfam" id="PF04397">
    <property type="entry name" value="LytTR"/>
    <property type="match status" value="1"/>
</dbReference>
<protein>
    <submittedName>
        <fullName evidence="4">LytTR family DNA-binding domain-containing protein</fullName>
    </submittedName>
</protein>
<keyword evidence="2" id="KW-0812">Transmembrane</keyword>
<sequence length="492" mass="54958">MNNSQAMTKRSMSIWQFTLLISAAYIIGLVISHQSTVMETVYWSGYELEEIDANGNWVESNRMRIGVDAGIQEVRFRVQVDDAPHWQRPIGLMLGGPFSAQVFWDEQMVLEKGTIGDSKATELAGSIDAITFIPPTLLHPGEHHIRLLISTQHLLLHDDSVFHYIWLTPYRESGRRDMRYYAAPLIILSALLILSLQSFRIGRNAGNQMHIGLGIYGFSIIVLLCSEVSRSLINYSYPYHELRGIFAWLSNISAGAALIYTCYQINKTRLSKGILLAGVAVLFSSYFFPMNSGDERLALDFTLLALAPAVVFLLALVRKHISYLITLPIFWLSCVASNLIDTGLFLDSYHFIASLILIAGAWLWVYVDFRVAAEEQPMPQGCREFQLTTPQGSRNIAVSECYALKGEGNYTSLLLLDGSSALHQDGLGIIMDSAPINFVRVHKSYAINTTAIVNLKSAPGSKYWAEMTNGENVPVSRYRVAELRSILAEDKS</sequence>
<feature type="transmembrane region" description="Helical" evidence="2">
    <location>
        <begin position="351"/>
        <end position="369"/>
    </location>
</feature>
<dbReference type="Gene3D" id="2.40.50.1020">
    <property type="entry name" value="LytTr DNA-binding domain"/>
    <property type="match status" value="1"/>
</dbReference>
<gene>
    <name evidence="4" type="ORF">QTP81_11715</name>
</gene>
<keyword evidence="1" id="KW-0902">Two-component regulatory system</keyword>
<feature type="transmembrane region" description="Helical" evidence="2">
    <location>
        <begin position="211"/>
        <end position="233"/>
    </location>
</feature>
<evidence type="ECO:0000313" key="5">
    <source>
        <dbReference type="Proteomes" id="UP001234343"/>
    </source>
</evidence>
<feature type="transmembrane region" description="Helical" evidence="2">
    <location>
        <begin position="270"/>
        <end position="289"/>
    </location>
</feature>
<evidence type="ECO:0000256" key="1">
    <source>
        <dbReference type="ARBA" id="ARBA00023012"/>
    </source>
</evidence>
<feature type="transmembrane region" description="Helical" evidence="2">
    <location>
        <begin position="180"/>
        <end position="199"/>
    </location>
</feature>
<name>A0ABT7SYK1_9ALTE</name>
<dbReference type="PROSITE" id="PS50930">
    <property type="entry name" value="HTH_LYTTR"/>
    <property type="match status" value="1"/>
</dbReference>
<feature type="transmembrane region" description="Helical" evidence="2">
    <location>
        <begin position="324"/>
        <end position="345"/>
    </location>
</feature>
<dbReference type="Proteomes" id="UP001234343">
    <property type="component" value="Unassembled WGS sequence"/>
</dbReference>
<dbReference type="RefSeq" id="WP_289365702.1">
    <property type="nucleotide sequence ID" value="NZ_JAUCBP010000010.1"/>
</dbReference>
<proteinExistence type="predicted"/>
<dbReference type="SMART" id="SM00850">
    <property type="entry name" value="LytTR"/>
    <property type="match status" value="1"/>
</dbReference>
<comment type="caution">
    <text evidence="4">The sequence shown here is derived from an EMBL/GenBank/DDBJ whole genome shotgun (WGS) entry which is preliminary data.</text>
</comment>
<dbReference type="GO" id="GO:0003677">
    <property type="term" value="F:DNA binding"/>
    <property type="evidence" value="ECO:0007669"/>
    <property type="project" value="UniProtKB-KW"/>
</dbReference>
<keyword evidence="2" id="KW-1133">Transmembrane helix</keyword>
<feature type="transmembrane region" description="Helical" evidence="2">
    <location>
        <begin position="245"/>
        <end position="263"/>
    </location>
</feature>
<feature type="transmembrane region" description="Helical" evidence="2">
    <location>
        <begin position="301"/>
        <end position="317"/>
    </location>
</feature>
<evidence type="ECO:0000313" key="4">
    <source>
        <dbReference type="EMBL" id="MDM7861262.1"/>
    </source>
</evidence>
<reference evidence="4 5" key="1">
    <citation type="submission" date="2023-06" db="EMBL/GenBank/DDBJ databases">
        <title>Alteromonas sp. ASW11-36 isolated from intertidal sand.</title>
        <authorList>
            <person name="Li Y."/>
        </authorList>
    </citation>
    <scope>NUCLEOTIDE SEQUENCE [LARGE SCALE GENOMIC DNA]</scope>
    <source>
        <strain evidence="4 5">ASW11-36</strain>
    </source>
</reference>
<dbReference type="InterPro" id="IPR007492">
    <property type="entry name" value="LytTR_DNA-bd_dom"/>
</dbReference>
<accession>A0ABT7SYK1</accession>
<keyword evidence="2" id="KW-0472">Membrane</keyword>
<dbReference type="EMBL" id="JAUCBP010000010">
    <property type="protein sequence ID" value="MDM7861262.1"/>
    <property type="molecule type" value="Genomic_DNA"/>
</dbReference>
<keyword evidence="5" id="KW-1185">Reference proteome</keyword>